<proteinExistence type="predicted"/>
<organism evidence="2">
    <name type="scientific">Arundo donax</name>
    <name type="common">Giant reed</name>
    <name type="synonym">Donax arundinaceus</name>
    <dbReference type="NCBI Taxonomy" id="35708"/>
    <lineage>
        <taxon>Eukaryota</taxon>
        <taxon>Viridiplantae</taxon>
        <taxon>Streptophyta</taxon>
        <taxon>Embryophyta</taxon>
        <taxon>Tracheophyta</taxon>
        <taxon>Spermatophyta</taxon>
        <taxon>Magnoliopsida</taxon>
        <taxon>Liliopsida</taxon>
        <taxon>Poales</taxon>
        <taxon>Poaceae</taxon>
        <taxon>PACMAD clade</taxon>
        <taxon>Arundinoideae</taxon>
        <taxon>Arundineae</taxon>
        <taxon>Arundo</taxon>
    </lineage>
</organism>
<dbReference type="AlphaFoldDB" id="A0A0A8Y2P8"/>
<protein>
    <submittedName>
        <fullName evidence="2">Uncharacterized protein</fullName>
    </submittedName>
</protein>
<name>A0A0A8Y2P8_ARUDO</name>
<accession>A0A0A8Y2P8</accession>
<reference evidence="2" key="2">
    <citation type="journal article" date="2015" name="Data Brief">
        <title>Shoot transcriptome of the giant reed, Arundo donax.</title>
        <authorList>
            <person name="Barrero R.A."/>
            <person name="Guerrero F.D."/>
            <person name="Moolhuijzen P."/>
            <person name="Goolsby J.A."/>
            <person name="Tidwell J."/>
            <person name="Bellgard S.E."/>
            <person name="Bellgard M.I."/>
        </authorList>
    </citation>
    <scope>NUCLEOTIDE SEQUENCE</scope>
    <source>
        <tissue evidence="2">Shoot tissue taken approximately 20 cm above the soil surface</tissue>
    </source>
</reference>
<reference evidence="2" key="1">
    <citation type="submission" date="2014-09" db="EMBL/GenBank/DDBJ databases">
        <authorList>
            <person name="Magalhaes I.L.F."/>
            <person name="Oliveira U."/>
            <person name="Santos F.R."/>
            <person name="Vidigal T.H.D.A."/>
            <person name="Brescovit A.D."/>
            <person name="Santos A.J."/>
        </authorList>
    </citation>
    <scope>NUCLEOTIDE SEQUENCE</scope>
    <source>
        <tissue evidence="2">Shoot tissue taken approximately 20 cm above the soil surface</tissue>
    </source>
</reference>
<sequence>MRNLRLIPGSRRAEREIESARSSGRGGCSRGINVSFSPLSIGRYTPFLSRSPWMSLGGNQFSLECDTKPI</sequence>
<evidence type="ECO:0000256" key="1">
    <source>
        <dbReference type="SAM" id="MobiDB-lite"/>
    </source>
</evidence>
<dbReference type="EMBL" id="GBRH01278375">
    <property type="protein sequence ID" value="JAD19520.1"/>
    <property type="molecule type" value="Transcribed_RNA"/>
</dbReference>
<evidence type="ECO:0000313" key="2">
    <source>
        <dbReference type="EMBL" id="JAD19520.1"/>
    </source>
</evidence>
<feature type="region of interest" description="Disordered" evidence="1">
    <location>
        <begin position="1"/>
        <end position="27"/>
    </location>
</feature>